<organism evidence="3">
    <name type="scientific">Coccidioides posadasii (strain RMSCC 757 / Silveira)</name>
    <name type="common">Valley fever fungus</name>
    <dbReference type="NCBI Taxonomy" id="443226"/>
    <lineage>
        <taxon>Eukaryota</taxon>
        <taxon>Fungi</taxon>
        <taxon>Dikarya</taxon>
        <taxon>Ascomycota</taxon>
        <taxon>Pezizomycotina</taxon>
        <taxon>Eurotiomycetes</taxon>
        <taxon>Eurotiomycetidae</taxon>
        <taxon>Onygenales</taxon>
        <taxon>Onygenaceae</taxon>
        <taxon>Coccidioides</taxon>
    </lineage>
</organism>
<protein>
    <recommendedName>
        <fullName evidence="4">Secreted protein</fullName>
    </recommendedName>
</protein>
<proteinExistence type="predicted"/>
<dbReference type="HOGENOM" id="CLU_2037856_0_0_1"/>
<feature type="signal peptide" evidence="1">
    <location>
        <begin position="1"/>
        <end position="19"/>
    </location>
</feature>
<evidence type="ECO:0000313" key="3">
    <source>
        <dbReference type="Proteomes" id="UP000002497"/>
    </source>
</evidence>
<dbReference type="VEuPathDB" id="FungiDB:CPSG_03545"/>
<dbReference type="EMBL" id="GL636489">
    <property type="protein sequence ID" value="EFW20370.1"/>
    <property type="molecule type" value="Genomic_DNA"/>
</dbReference>
<reference evidence="3" key="2">
    <citation type="submission" date="2010-03" db="EMBL/GenBank/DDBJ databases">
        <title>The genome sequence of Coccidioides posadasii strain Silveira.</title>
        <authorList>
            <consortium name="The Broad Institute Genome Sequencing Center for Infectious Disease"/>
            <person name="Neafsey D."/>
            <person name="Orbach M."/>
            <person name="Henn M.R."/>
            <person name="Cole G.T."/>
            <person name="Galgiani J."/>
            <person name="Gardner M.J."/>
            <person name="Kirkland T.N."/>
            <person name="Taylor J.W."/>
            <person name="Young S.K."/>
            <person name="Zeng Q."/>
            <person name="Koehrsen M."/>
            <person name="Alvarado L."/>
            <person name="Berlin A."/>
            <person name="Borenstein D."/>
            <person name="Chapman S.B."/>
            <person name="Chen Z."/>
            <person name="Engels R."/>
            <person name="Freedman E."/>
            <person name="Gellesch M."/>
            <person name="Goldberg J."/>
            <person name="Griggs A."/>
            <person name="Gujja S."/>
            <person name="Heilman E."/>
            <person name="Heiman D."/>
            <person name="Howarth C."/>
            <person name="Jen D."/>
            <person name="Larson L."/>
            <person name="Mehta T."/>
            <person name="Neiman D."/>
            <person name="Park D."/>
            <person name="Pearson M."/>
            <person name="Richards J."/>
            <person name="Roberts A."/>
            <person name="Saif S."/>
            <person name="Shea T."/>
            <person name="Shenoy N."/>
            <person name="Sisk P."/>
            <person name="Stolte C."/>
            <person name="Sykes S."/>
            <person name="Walk T."/>
            <person name="White J."/>
            <person name="Yandava C."/>
            <person name="Haas B."/>
            <person name="Nusbaum C."/>
            <person name="Birren B."/>
        </authorList>
    </citation>
    <scope>NUCLEOTIDE SEQUENCE [LARGE SCALE GENOMIC DNA]</scope>
    <source>
        <strain evidence="3">RMSCC 757 / Silveira</strain>
    </source>
</reference>
<keyword evidence="3" id="KW-1185">Reference proteome</keyword>
<dbReference type="Proteomes" id="UP000002497">
    <property type="component" value="Unassembled WGS sequence"/>
</dbReference>
<evidence type="ECO:0008006" key="4">
    <source>
        <dbReference type="Google" id="ProtNLM"/>
    </source>
</evidence>
<evidence type="ECO:0000256" key="1">
    <source>
        <dbReference type="SAM" id="SignalP"/>
    </source>
</evidence>
<sequence>MRLIFQVIFVCFLPLDGRCCLGEAGVQHAHTSVAAYLPRPTHKSFHNGNTPDERQRKLENIEWSLGFTLDIAQMESEAPLLCFTRNPAAREQYNTGRRRYCPTFDPFCRDKNELLPTDRYK</sequence>
<feature type="chain" id="PRO_5003234105" description="Secreted protein" evidence="1">
    <location>
        <begin position="20"/>
        <end position="121"/>
    </location>
</feature>
<keyword evidence="1" id="KW-0732">Signal</keyword>
<name>E9D0B7_COCPS</name>
<dbReference type="AlphaFoldDB" id="E9D0B7"/>
<gene>
    <name evidence="2" type="ORF">CPSG_03545</name>
</gene>
<accession>E9D0B7</accession>
<evidence type="ECO:0000313" key="2">
    <source>
        <dbReference type="EMBL" id="EFW20370.1"/>
    </source>
</evidence>
<reference evidence="3" key="1">
    <citation type="journal article" date="2010" name="Genome Res.">
        <title>Population genomic sequencing of Coccidioides fungi reveals recent hybridization and transposon control.</title>
        <authorList>
            <person name="Neafsey D.E."/>
            <person name="Barker B.M."/>
            <person name="Sharpton T.J."/>
            <person name="Stajich J.E."/>
            <person name="Park D.J."/>
            <person name="Whiston E."/>
            <person name="Hung C.-Y."/>
            <person name="McMahan C."/>
            <person name="White J."/>
            <person name="Sykes S."/>
            <person name="Heiman D."/>
            <person name="Young S."/>
            <person name="Zeng Q."/>
            <person name="Abouelleil A."/>
            <person name="Aftuck L."/>
            <person name="Bessette D."/>
            <person name="Brown A."/>
            <person name="FitzGerald M."/>
            <person name="Lui A."/>
            <person name="Macdonald J.P."/>
            <person name="Priest M."/>
            <person name="Orbach M.J."/>
            <person name="Galgiani J.N."/>
            <person name="Kirkland T.N."/>
            <person name="Cole G.T."/>
            <person name="Birren B.W."/>
            <person name="Henn M.R."/>
            <person name="Taylor J.W."/>
            <person name="Rounsley S.D."/>
        </authorList>
    </citation>
    <scope>NUCLEOTIDE SEQUENCE [LARGE SCALE GENOMIC DNA]</scope>
    <source>
        <strain evidence="3">RMSCC 757 / Silveira</strain>
    </source>
</reference>